<evidence type="ECO:0000313" key="3">
    <source>
        <dbReference type="EMBL" id="CAF4424710.1"/>
    </source>
</evidence>
<dbReference type="Proteomes" id="UP000663881">
    <property type="component" value="Unassembled WGS sequence"/>
</dbReference>
<dbReference type="AlphaFoldDB" id="A0A820QP01"/>
<gene>
    <name evidence="3" type="ORF">OKA104_LOCUS52732</name>
</gene>
<accession>A0A820QP01</accession>
<keyword evidence="2" id="KW-0012">Acyltransferase</keyword>
<keyword evidence="1" id="KW-0808">Transferase</keyword>
<evidence type="ECO:0000313" key="4">
    <source>
        <dbReference type="Proteomes" id="UP000663881"/>
    </source>
</evidence>
<sequence length="144" mass="16778">VSAKINMLLKELPLSIEKYTDTKIIPESLQFINVTNSNTLFHIRHTRFACGSVALGITLNHQVADAHSYFQLIKDWTQLYKNLEYQPNVCHQRSLLEPTLEEIQLLKNSNLDFNYRRSLYFREEISSSAQQTKQTIIKNISIYS</sequence>
<protein>
    <submittedName>
        <fullName evidence="3">Uncharacterized protein</fullName>
    </submittedName>
</protein>
<name>A0A820QP01_9BILA</name>
<dbReference type="GO" id="GO:0016747">
    <property type="term" value="F:acyltransferase activity, transferring groups other than amino-acyl groups"/>
    <property type="evidence" value="ECO:0007669"/>
    <property type="project" value="TreeGrafter"/>
</dbReference>
<dbReference type="PANTHER" id="PTHR31642">
    <property type="entry name" value="TRICHOTHECENE 3-O-ACETYLTRANSFERASE"/>
    <property type="match status" value="1"/>
</dbReference>
<comment type="caution">
    <text evidence="3">The sequence shown here is derived from an EMBL/GenBank/DDBJ whole genome shotgun (WGS) entry which is preliminary data.</text>
</comment>
<proteinExistence type="predicted"/>
<dbReference type="Gene3D" id="3.30.559.10">
    <property type="entry name" value="Chloramphenicol acetyltransferase-like domain"/>
    <property type="match status" value="1"/>
</dbReference>
<evidence type="ECO:0000256" key="1">
    <source>
        <dbReference type="ARBA" id="ARBA00022679"/>
    </source>
</evidence>
<organism evidence="3 4">
    <name type="scientific">Adineta steineri</name>
    <dbReference type="NCBI Taxonomy" id="433720"/>
    <lineage>
        <taxon>Eukaryota</taxon>
        <taxon>Metazoa</taxon>
        <taxon>Spiralia</taxon>
        <taxon>Gnathifera</taxon>
        <taxon>Rotifera</taxon>
        <taxon>Eurotatoria</taxon>
        <taxon>Bdelloidea</taxon>
        <taxon>Adinetida</taxon>
        <taxon>Adinetidae</taxon>
        <taxon>Adineta</taxon>
    </lineage>
</organism>
<evidence type="ECO:0000256" key="2">
    <source>
        <dbReference type="ARBA" id="ARBA00023315"/>
    </source>
</evidence>
<dbReference type="SUPFAM" id="SSF52777">
    <property type="entry name" value="CoA-dependent acyltransferases"/>
    <property type="match status" value="1"/>
</dbReference>
<dbReference type="InterPro" id="IPR050317">
    <property type="entry name" value="Plant_Fungal_Acyltransferase"/>
</dbReference>
<dbReference type="PANTHER" id="PTHR31642:SF11">
    <property type="entry name" value="SHIKIMATE O-HYDROXYCINNAMOYLTRANSFERASE"/>
    <property type="match status" value="1"/>
</dbReference>
<reference evidence="3" key="1">
    <citation type="submission" date="2021-02" db="EMBL/GenBank/DDBJ databases">
        <authorList>
            <person name="Nowell W R."/>
        </authorList>
    </citation>
    <scope>NUCLEOTIDE SEQUENCE</scope>
</reference>
<dbReference type="InterPro" id="IPR023213">
    <property type="entry name" value="CAT-like_dom_sf"/>
</dbReference>
<dbReference type="Pfam" id="PF02458">
    <property type="entry name" value="Transferase"/>
    <property type="match status" value="1"/>
</dbReference>
<feature type="non-terminal residue" evidence="3">
    <location>
        <position position="1"/>
    </location>
</feature>
<dbReference type="EMBL" id="CAJOAY010031274">
    <property type="protein sequence ID" value="CAF4424710.1"/>
    <property type="molecule type" value="Genomic_DNA"/>
</dbReference>